<sequence length="101" mass="11649">MKKTEVGKHNSETLNLLEMETLRETGYSYKSGTKSMESRNPEAETVQLKFLMQLRGCQNMLHVLMRMRRSIPIDVFEIHQKLRAPLSAVSFFQVSSIWSAA</sequence>
<reference evidence="2" key="1">
    <citation type="submission" date="2014-03" db="EMBL/GenBank/DDBJ databases">
        <authorList>
            <person name="Aksoy S."/>
            <person name="Warren W."/>
            <person name="Wilson R.K."/>
        </authorList>
    </citation>
    <scope>NUCLEOTIDE SEQUENCE [LARGE SCALE GENOMIC DNA]</scope>
    <source>
        <strain evidence="2">IAEA</strain>
    </source>
</reference>
<reference evidence="1" key="2">
    <citation type="submission" date="2020-05" db="UniProtKB">
        <authorList>
            <consortium name="EnsemblMetazoa"/>
        </authorList>
    </citation>
    <scope>IDENTIFICATION</scope>
    <source>
        <strain evidence="1">IAEA</strain>
    </source>
</reference>
<evidence type="ECO:0000313" key="2">
    <source>
        <dbReference type="Proteomes" id="UP000092445"/>
    </source>
</evidence>
<dbReference type="AlphaFoldDB" id="A0A1B0A4V3"/>
<proteinExistence type="predicted"/>
<dbReference type="EnsemblMetazoa" id="GPAI034501-RA">
    <property type="protein sequence ID" value="GPAI034501-PA"/>
    <property type="gene ID" value="GPAI034501"/>
</dbReference>
<organism evidence="1 2">
    <name type="scientific">Glossina pallidipes</name>
    <name type="common">Tsetse fly</name>
    <dbReference type="NCBI Taxonomy" id="7398"/>
    <lineage>
        <taxon>Eukaryota</taxon>
        <taxon>Metazoa</taxon>
        <taxon>Ecdysozoa</taxon>
        <taxon>Arthropoda</taxon>
        <taxon>Hexapoda</taxon>
        <taxon>Insecta</taxon>
        <taxon>Pterygota</taxon>
        <taxon>Neoptera</taxon>
        <taxon>Endopterygota</taxon>
        <taxon>Diptera</taxon>
        <taxon>Brachycera</taxon>
        <taxon>Muscomorpha</taxon>
        <taxon>Hippoboscoidea</taxon>
        <taxon>Glossinidae</taxon>
        <taxon>Glossina</taxon>
    </lineage>
</organism>
<accession>A0A1B0A4V3</accession>
<keyword evidence="2" id="KW-1185">Reference proteome</keyword>
<name>A0A1B0A4V3_GLOPL</name>
<evidence type="ECO:0000313" key="1">
    <source>
        <dbReference type="EnsemblMetazoa" id="GPAI034501-PA"/>
    </source>
</evidence>
<dbReference type="VEuPathDB" id="VectorBase:GPAI034501"/>
<dbReference type="Proteomes" id="UP000092445">
    <property type="component" value="Unassembled WGS sequence"/>
</dbReference>
<protein>
    <submittedName>
        <fullName evidence="1">Uncharacterized protein</fullName>
    </submittedName>
</protein>